<gene>
    <name evidence="1" type="ordered locus">LOC_Os11g33440</name>
</gene>
<reference evidence="1" key="2">
    <citation type="submission" date="2005-04" db="EMBL/GenBank/DDBJ databases">
        <authorList>
            <person name="Buell C.R."/>
            <person name="Wing R.A."/>
            <person name="McCombie W.A."/>
            <person name="Ouyang S."/>
        </authorList>
    </citation>
    <scope>NUCLEOTIDE SEQUENCE</scope>
</reference>
<reference evidence="1" key="3">
    <citation type="submission" date="2006-01" db="EMBL/GenBank/DDBJ databases">
        <authorList>
            <person name="Buell R."/>
        </authorList>
    </citation>
    <scope>NUCLEOTIDE SEQUENCE</scope>
</reference>
<evidence type="ECO:0000313" key="1">
    <source>
        <dbReference type="EMBL" id="ABA94133.1"/>
    </source>
</evidence>
<dbReference type="PANTHER" id="PTHR31170">
    <property type="entry name" value="BNAC04G53230D PROTEIN"/>
    <property type="match status" value="1"/>
</dbReference>
<dbReference type="InterPro" id="IPR004158">
    <property type="entry name" value="DUF247_pln"/>
</dbReference>
<sequence>MTAEAGSARAAEIEAGLAREARPREGGRIGARGAFGGGGRLGARGAAGGGGGDLGARRSCRWVWRGLRRMKTGRRRTPVQGSRMSAKLERWWSIGASAKDSQVPNQMESSAMNSSWVVEIERYISGDAGGVTSEAMARGSKSHHSIYRVPEYIKNMTNPNAYRPQVVSLGPFHHGDPALLQMEKHKWRAVAHLVKRSGKPLQEFIVAVEEIKVQLQEAYENLEDIWYQDTLFVEMMLKDGCFLLEMARVFELRGKVEDYEPDDPVSLLRKRIFAGGQKQFL</sequence>
<reference evidence="1" key="1">
    <citation type="journal article" date="2005" name="BMC Biol.">
        <title>The sequence of rice chromosomes 11 and 12, rich in disease resistance genes and recent gene duplications.</title>
        <authorList>
            <consortium name="The rice chromosomes 11 and 12 sequencing consortia"/>
        </authorList>
    </citation>
    <scope>NUCLEOTIDE SEQUENCE [LARGE SCALE GENOMIC DNA]</scope>
</reference>
<name>Q2R319_ORYSJ</name>
<proteinExistence type="predicted"/>
<dbReference type="AlphaFoldDB" id="Q2R319"/>
<organism evidence="1">
    <name type="scientific">Oryza sativa subsp. japonica</name>
    <name type="common">Rice</name>
    <dbReference type="NCBI Taxonomy" id="39947"/>
    <lineage>
        <taxon>Eukaryota</taxon>
        <taxon>Viridiplantae</taxon>
        <taxon>Streptophyta</taxon>
        <taxon>Embryophyta</taxon>
        <taxon>Tracheophyta</taxon>
        <taxon>Spermatophyta</taxon>
        <taxon>Magnoliopsida</taxon>
        <taxon>Liliopsida</taxon>
        <taxon>Poales</taxon>
        <taxon>Poaceae</taxon>
        <taxon>BOP clade</taxon>
        <taxon>Oryzoideae</taxon>
        <taxon>Oryzeae</taxon>
        <taxon>Oryzinae</taxon>
        <taxon>Oryza</taxon>
        <taxon>Oryza sativa</taxon>
    </lineage>
</organism>
<dbReference type="EMBL" id="DP000010">
    <property type="protein sequence ID" value="ABA94133.1"/>
    <property type="molecule type" value="Genomic_DNA"/>
</dbReference>
<dbReference type="Pfam" id="PF03140">
    <property type="entry name" value="DUF247"/>
    <property type="match status" value="1"/>
</dbReference>
<dbReference type="PANTHER" id="PTHR31170:SF18">
    <property type="entry name" value="(WILD MALAYSIAN BANANA) HYPOTHETICAL PROTEIN"/>
    <property type="match status" value="1"/>
</dbReference>
<accession>Q2R319</accession>
<protein>
    <submittedName>
        <fullName evidence="1">Expressed protein</fullName>
    </submittedName>
</protein>